<dbReference type="AlphaFoldDB" id="A0A0W0VRD5"/>
<dbReference type="Gene3D" id="3.90.70.80">
    <property type="match status" value="1"/>
</dbReference>
<proteinExistence type="predicted"/>
<name>A0A0W0VRD5_9GAMM</name>
<accession>A0A0W0VRD5</accession>
<protein>
    <submittedName>
        <fullName evidence="1">Uncharacterized protein</fullName>
    </submittedName>
</protein>
<dbReference type="PATRIC" id="fig|45067.4.peg.1147"/>
<gene>
    <name evidence="1" type="ORF">Llan_1098</name>
</gene>
<dbReference type="RefSeq" id="WP_028372813.1">
    <property type="nucleotide sequence ID" value="NZ_CAAAJD010000017.1"/>
</dbReference>
<dbReference type="Proteomes" id="UP000054869">
    <property type="component" value="Unassembled WGS sequence"/>
</dbReference>
<dbReference type="InterPro" id="IPR038765">
    <property type="entry name" value="Papain-like_cys_pep_sf"/>
</dbReference>
<reference evidence="1 2" key="1">
    <citation type="submission" date="2015-11" db="EMBL/GenBank/DDBJ databases">
        <title>Genomic analysis of 38 Legionella species identifies large and diverse effector repertoires.</title>
        <authorList>
            <person name="Burstein D."/>
            <person name="Amaro F."/>
            <person name="Zusman T."/>
            <person name="Lifshitz Z."/>
            <person name="Cohen O."/>
            <person name="Gilbert J.A."/>
            <person name="Pupko T."/>
            <person name="Shuman H.A."/>
            <person name="Segal G."/>
        </authorList>
    </citation>
    <scope>NUCLEOTIDE SEQUENCE [LARGE SCALE GENOMIC DNA]</scope>
    <source>
        <strain evidence="1 2">ATCC 49751</strain>
    </source>
</reference>
<dbReference type="eggNOG" id="ENOG5030Z5A">
    <property type="taxonomic scope" value="Bacteria"/>
</dbReference>
<comment type="caution">
    <text evidence="1">The sequence shown here is derived from an EMBL/GenBank/DDBJ whole genome shotgun (WGS) entry which is preliminary data.</text>
</comment>
<evidence type="ECO:0000313" key="1">
    <source>
        <dbReference type="EMBL" id="KTD22747.1"/>
    </source>
</evidence>
<organism evidence="1 2">
    <name type="scientific">Legionella lansingensis</name>
    <dbReference type="NCBI Taxonomy" id="45067"/>
    <lineage>
        <taxon>Bacteria</taxon>
        <taxon>Pseudomonadati</taxon>
        <taxon>Pseudomonadota</taxon>
        <taxon>Gammaproteobacteria</taxon>
        <taxon>Legionellales</taxon>
        <taxon>Legionellaceae</taxon>
        <taxon>Legionella</taxon>
    </lineage>
</organism>
<keyword evidence="2" id="KW-1185">Reference proteome</keyword>
<dbReference type="SUPFAM" id="SSF54001">
    <property type="entry name" value="Cysteine proteinases"/>
    <property type="match status" value="1"/>
</dbReference>
<dbReference type="OrthoDB" id="5634175at2"/>
<dbReference type="STRING" id="45067.Llan_1098"/>
<sequence length="367" mass="41360">MPRTSFFSKPPTYETLKPFPGFLSKQGTKPTFVDVGGHGDCGFRAIAAGIINKILFENEDSPELRAVLERHFEYFPKHKQELRRNPQGRYSIPLHLMPELVQTMSYTIRQMAVDKIVEEPEHYRGAYLGSNEAMPVSPAQMRLESTWIDETAIAAAAKAIKLPIEVKVVTPEKPLPLRLQYAGSDSKSTTPIKPIVMQLKNKHYTPKVKDPVYFQTAKSMPVAKIMPQEVEKKKEPEMAEILARIEAEDARIEAKFKETKKRLAAAAAAGEAGKDLLLDIWVDQRDYSDYMRGFSGYVGTQHGAQNFFNALDRHDLQAVHAEVKSHKQQITDELVHAIARAITIGDLDENAVFDKIEQQQSKTFGPK</sequence>
<dbReference type="EMBL" id="LNYI01000022">
    <property type="protein sequence ID" value="KTD22747.1"/>
    <property type="molecule type" value="Genomic_DNA"/>
</dbReference>
<evidence type="ECO:0000313" key="2">
    <source>
        <dbReference type="Proteomes" id="UP000054869"/>
    </source>
</evidence>